<reference evidence="1 2" key="1">
    <citation type="submission" date="2016-07" db="EMBL/GenBank/DDBJ databases">
        <title>Pervasive Adenine N6-methylation of Active Genes in Fungi.</title>
        <authorList>
            <consortium name="DOE Joint Genome Institute"/>
            <person name="Mondo S.J."/>
            <person name="Dannebaum R.O."/>
            <person name="Kuo R.C."/>
            <person name="Labutti K."/>
            <person name="Haridas S."/>
            <person name="Kuo A."/>
            <person name="Salamov A."/>
            <person name="Ahrendt S.R."/>
            <person name="Lipzen A."/>
            <person name="Sullivan W."/>
            <person name="Andreopoulos W.B."/>
            <person name="Clum A."/>
            <person name="Lindquist E."/>
            <person name="Daum C."/>
            <person name="Ramamoorthy G.K."/>
            <person name="Gryganskyi A."/>
            <person name="Culley D."/>
            <person name="Magnuson J.K."/>
            <person name="James T.Y."/>
            <person name="O'Malley M.A."/>
            <person name="Stajich J.E."/>
            <person name="Spatafora J.W."/>
            <person name="Visel A."/>
            <person name="Grigoriev I.V."/>
        </authorList>
    </citation>
    <scope>NUCLEOTIDE SEQUENCE [LARGE SCALE GENOMIC DNA]</scope>
    <source>
        <strain evidence="1 2">NRRL 1336</strain>
    </source>
</reference>
<dbReference type="InterPro" id="IPR032675">
    <property type="entry name" value="LRR_dom_sf"/>
</dbReference>
<evidence type="ECO:0000313" key="2">
    <source>
        <dbReference type="Proteomes" id="UP000193560"/>
    </source>
</evidence>
<dbReference type="PANTHER" id="PTHR13318:SF190">
    <property type="entry name" value="PARTNER OF PAIRED, ISOFORM B"/>
    <property type="match status" value="1"/>
</dbReference>
<sequence>MNNGNHLPSELISLILRDVDESDLYACTLIDKSFHRESTPLLWRRLDIATEDCLCNLTTMMKESPRSLGELVRTVTLDGSSVTDETLLAFIKHVPFLEHLTLSYAYHVTDTSFQYVPGHCPNLTYLSIAHSPITQRSMVAIGQHCHQLAEIHLYYCRGLDTDLFTSLASGCPQLTHFKLRECDLEGMADPQKARKAALDVQAMHQLTLLHIWDYNYDFTSFLTIQDQRPLAWPHLTELCLAVCSGIDNDDDAPLVAFIRLHPYLTFLELDKLHGSCDQFVCYHSDADENERNNNLGVTERDLSWSIFFN</sequence>
<dbReference type="EMBL" id="MCGE01000043">
    <property type="protein sequence ID" value="ORZ05602.1"/>
    <property type="molecule type" value="Genomic_DNA"/>
</dbReference>
<keyword evidence="2" id="KW-1185">Reference proteome</keyword>
<dbReference type="InterPro" id="IPR006553">
    <property type="entry name" value="Leu-rich_rpt_Cys-con_subtyp"/>
</dbReference>
<dbReference type="AlphaFoldDB" id="A0A1X2HYR2"/>
<dbReference type="InterPro" id="IPR036047">
    <property type="entry name" value="F-box-like_dom_sf"/>
</dbReference>
<protein>
    <submittedName>
        <fullName evidence="1">Uncharacterized protein</fullName>
    </submittedName>
</protein>
<accession>A0A1X2HYR2</accession>
<dbReference type="STRING" id="90262.A0A1X2HYR2"/>
<gene>
    <name evidence="1" type="ORF">BCR42DRAFT_456751</name>
</gene>
<dbReference type="SMART" id="SM00367">
    <property type="entry name" value="LRR_CC"/>
    <property type="match status" value="3"/>
</dbReference>
<dbReference type="GO" id="GO:0019005">
    <property type="term" value="C:SCF ubiquitin ligase complex"/>
    <property type="evidence" value="ECO:0007669"/>
    <property type="project" value="TreeGrafter"/>
</dbReference>
<organism evidence="1 2">
    <name type="scientific">Absidia repens</name>
    <dbReference type="NCBI Taxonomy" id="90262"/>
    <lineage>
        <taxon>Eukaryota</taxon>
        <taxon>Fungi</taxon>
        <taxon>Fungi incertae sedis</taxon>
        <taxon>Mucoromycota</taxon>
        <taxon>Mucoromycotina</taxon>
        <taxon>Mucoromycetes</taxon>
        <taxon>Mucorales</taxon>
        <taxon>Cunninghamellaceae</taxon>
        <taxon>Absidia</taxon>
    </lineage>
</organism>
<dbReference type="SUPFAM" id="SSF52047">
    <property type="entry name" value="RNI-like"/>
    <property type="match status" value="1"/>
</dbReference>
<dbReference type="PANTHER" id="PTHR13318">
    <property type="entry name" value="PARTNER OF PAIRED, ISOFORM B-RELATED"/>
    <property type="match status" value="1"/>
</dbReference>
<evidence type="ECO:0000313" key="1">
    <source>
        <dbReference type="EMBL" id="ORZ05602.1"/>
    </source>
</evidence>
<proteinExistence type="predicted"/>
<dbReference type="OrthoDB" id="5297217at2759"/>
<dbReference type="SUPFAM" id="SSF81383">
    <property type="entry name" value="F-box domain"/>
    <property type="match status" value="1"/>
</dbReference>
<dbReference type="GO" id="GO:0031146">
    <property type="term" value="P:SCF-dependent proteasomal ubiquitin-dependent protein catabolic process"/>
    <property type="evidence" value="ECO:0007669"/>
    <property type="project" value="TreeGrafter"/>
</dbReference>
<comment type="caution">
    <text evidence="1">The sequence shown here is derived from an EMBL/GenBank/DDBJ whole genome shotgun (WGS) entry which is preliminary data.</text>
</comment>
<dbReference type="Gene3D" id="3.80.10.10">
    <property type="entry name" value="Ribonuclease Inhibitor"/>
    <property type="match status" value="1"/>
</dbReference>
<name>A0A1X2HYR2_9FUNG</name>
<dbReference type="Proteomes" id="UP000193560">
    <property type="component" value="Unassembled WGS sequence"/>
</dbReference>